<dbReference type="InterPro" id="IPR014757">
    <property type="entry name" value="Tscrpt_reg_IclR_C"/>
</dbReference>
<sequence length="288" mass="30412">MESRVRGAGSAPTGRVLDVIELLASSGDARLRFSDVVSALDLTQATAHAILKTLCDRGWLIRDPLDKTFVLGPGLAVVAARAEAVRPLAHAARVAAQELSEQLGHAASVVERAAEELVITAFEGAGRQPASAPGDRIRYAPPFGVAFAAWDSPVEQRAWIERAPAAIAGRLEQVLAQTRARGFDVDWTTPDLTRAAQVVGSLPSDGLPDHVRGITDQLLAEFTTIGLAPAGGNEGKPQPVATIAAPVFDADGRVALILSVHPLRSMTARQVDTAGQRVRRAADRLSRP</sequence>
<proteinExistence type="predicted"/>
<organism evidence="6 7">
    <name type="scientific">Mycolicibacterium alvei</name>
    <dbReference type="NCBI Taxonomy" id="67081"/>
    <lineage>
        <taxon>Bacteria</taxon>
        <taxon>Bacillati</taxon>
        <taxon>Actinomycetota</taxon>
        <taxon>Actinomycetes</taxon>
        <taxon>Mycobacteriales</taxon>
        <taxon>Mycobacteriaceae</taxon>
        <taxon>Mycolicibacterium</taxon>
    </lineage>
</organism>
<dbReference type="KEGG" id="malv:MALV_37030"/>
<keyword evidence="7" id="KW-1185">Reference proteome</keyword>
<evidence type="ECO:0000256" key="3">
    <source>
        <dbReference type="ARBA" id="ARBA00023163"/>
    </source>
</evidence>
<feature type="domain" description="IclR-ED" evidence="5">
    <location>
        <begin position="74"/>
        <end position="288"/>
    </location>
</feature>
<evidence type="ECO:0000313" key="6">
    <source>
        <dbReference type="EMBL" id="BBX28578.1"/>
    </source>
</evidence>
<evidence type="ECO:0000259" key="5">
    <source>
        <dbReference type="PROSITE" id="PS51078"/>
    </source>
</evidence>
<dbReference type="InterPro" id="IPR005471">
    <property type="entry name" value="Tscrpt_reg_IclR_N"/>
</dbReference>
<keyword evidence="2" id="KW-0238">DNA-binding</keyword>
<dbReference type="Gene3D" id="1.10.10.10">
    <property type="entry name" value="Winged helix-like DNA-binding domain superfamily/Winged helix DNA-binding domain"/>
    <property type="match status" value="1"/>
</dbReference>
<evidence type="ECO:0000313" key="7">
    <source>
        <dbReference type="Proteomes" id="UP000466906"/>
    </source>
</evidence>
<dbReference type="EMBL" id="AP022565">
    <property type="protein sequence ID" value="BBX28578.1"/>
    <property type="molecule type" value="Genomic_DNA"/>
</dbReference>
<dbReference type="AlphaFoldDB" id="A0A6N4UVX6"/>
<dbReference type="GO" id="GO:0045892">
    <property type="term" value="P:negative regulation of DNA-templated transcription"/>
    <property type="evidence" value="ECO:0007669"/>
    <property type="project" value="TreeGrafter"/>
</dbReference>
<keyword evidence="1" id="KW-0805">Transcription regulation</keyword>
<dbReference type="InterPro" id="IPR050707">
    <property type="entry name" value="HTH_MetabolicPath_Reg"/>
</dbReference>
<gene>
    <name evidence="6" type="ORF">MALV_37030</name>
</gene>
<evidence type="ECO:0000259" key="4">
    <source>
        <dbReference type="PROSITE" id="PS51077"/>
    </source>
</evidence>
<dbReference type="PANTHER" id="PTHR30136">
    <property type="entry name" value="HELIX-TURN-HELIX TRANSCRIPTIONAL REGULATOR, ICLR FAMILY"/>
    <property type="match status" value="1"/>
</dbReference>
<dbReference type="InterPro" id="IPR029016">
    <property type="entry name" value="GAF-like_dom_sf"/>
</dbReference>
<evidence type="ECO:0000256" key="2">
    <source>
        <dbReference type="ARBA" id="ARBA00023125"/>
    </source>
</evidence>
<protein>
    <submittedName>
        <fullName evidence="6">Putative transcriptional regulator, IclR family protein</fullName>
    </submittedName>
</protein>
<dbReference type="SUPFAM" id="SSF55781">
    <property type="entry name" value="GAF domain-like"/>
    <property type="match status" value="1"/>
</dbReference>
<dbReference type="PANTHER" id="PTHR30136:SF24">
    <property type="entry name" value="HTH-TYPE TRANSCRIPTIONAL REPRESSOR ALLR"/>
    <property type="match status" value="1"/>
</dbReference>
<dbReference type="GO" id="GO:0003677">
    <property type="term" value="F:DNA binding"/>
    <property type="evidence" value="ECO:0007669"/>
    <property type="project" value="UniProtKB-KW"/>
</dbReference>
<dbReference type="Pfam" id="PF09339">
    <property type="entry name" value="HTH_IclR"/>
    <property type="match status" value="1"/>
</dbReference>
<dbReference type="PROSITE" id="PS51077">
    <property type="entry name" value="HTH_ICLR"/>
    <property type="match status" value="1"/>
</dbReference>
<dbReference type="PROSITE" id="PS51078">
    <property type="entry name" value="ICLR_ED"/>
    <property type="match status" value="1"/>
</dbReference>
<feature type="domain" description="HTH iclR-type" evidence="4">
    <location>
        <begin position="10"/>
        <end position="73"/>
    </location>
</feature>
<dbReference type="SMART" id="SM00346">
    <property type="entry name" value="HTH_ICLR"/>
    <property type="match status" value="1"/>
</dbReference>
<dbReference type="Proteomes" id="UP000466906">
    <property type="component" value="Chromosome"/>
</dbReference>
<dbReference type="GO" id="GO:0003700">
    <property type="term" value="F:DNA-binding transcription factor activity"/>
    <property type="evidence" value="ECO:0007669"/>
    <property type="project" value="TreeGrafter"/>
</dbReference>
<dbReference type="InterPro" id="IPR036390">
    <property type="entry name" value="WH_DNA-bd_sf"/>
</dbReference>
<dbReference type="InterPro" id="IPR036388">
    <property type="entry name" value="WH-like_DNA-bd_sf"/>
</dbReference>
<accession>A0A6N4UVX6</accession>
<dbReference type="SUPFAM" id="SSF46785">
    <property type="entry name" value="Winged helix' DNA-binding domain"/>
    <property type="match status" value="1"/>
</dbReference>
<reference evidence="6 7" key="1">
    <citation type="journal article" date="2019" name="Emerg. Microbes Infect.">
        <title>Comprehensive subspecies identification of 175 nontuberculous mycobacteria species based on 7547 genomic profiles.</title>
        <authorList>
            <person name="Matsumoto Y."/>
            <person name="Kinjo T."/>
            <person name="Motooka D."/>
            <person name="Nabeya D."/>
            <person name="Jung N."/>
            <person name="Uechi K."/>
            <person name="Horii T."/>
            <person name="Iida T."/>
            <person name="Fujita J."/>
            <person name="Nakamura S."/>
        </authorList>
    </citation>
    <scope>NUCLEOTIDE SEQUENCE [LARGE SCALE GENOMIC DNA]</scope>
    <source>
        <strain evidence="6 7">JCM 12272</strain>
    </source>
</reference>
<keyword evidence="3" id="KW-0804">Transcription</keyword>
<dbReference type="Gene3D" id="3.30.450.40">
    <property type="match status" value="1"/>
</dbReference>
<evidence type="ECO:0000256" key="1">
    <source>
        <dbReference type="ARBA" id="ARBA00023015"/>
    </source>
</evidence>
<name>A0A6N4UVX6_9MYCO</name>